<protein>
    <recommendedName>
        <fullName evidence="2">Restriction endonuclease</fullName>
    </recommendedName>
</protein>
<dbReference type="EMBL" id="AP031573">
    <property type="protein sequence ID" value="BFM45065.1"/>
    <property type="molecule type" value="Genomic_DNA"/>
</dbReference>
<dbReference type="AlphaFoldDB" id="A0AAT9H6I6"/>
<organism evidence="1">
    <name type="scientific">Flavobacterium sp. CFS9</name>
    <dbReference type="NCBI Taxonomy" id="3143118"/>
    <lineage>
        <taxon>Bacteria</taxon>
        <taxon>Pseudomonadati</taxon>
        <taxon>Bacteroidota</taxon>
        <taxon>Flavobacteriia</taxon>
        <taxon>Flavobacteriales</taxon>
        <taxon>Flavobacteriaceae</taxon>
        <taxon>Flavobacterium</taxon>
    </lineage>
</organism>
<evidence type="ECO:0008006" key="2">
    <source>
        <dbReference type="Google" id="ProtNLM"/>
    </source>
</evidence>
<proteinExistence type="predicted"/>
<name>A0AAT9H6I6_9FLAO</name>
<sequence>MPLSHFPVQLVHEPEIENAYKWIRNFISEEAWNVRKKAIEEYLGSIAREAEPFSQPINEGTRLVIEKDRIGWYLYLVHTYLYEPHKYEFYQGARVVPIFKRIGTDLELLNAIAGINKKMRDLVKNRPSEADAMLFEILTALLYARNGWEVKIIEEGKSGKSPDFSVSKGKEKWQVECKRQMKTGEYTYKESKKRQILISQVSKMLTHYNVLLDIVFHVELTTLPDSYLHDILKDVIPTAKKPGRIVSNEKADIDISFVDISAIEKHLSKYFVKSNSPQHLELVSKKPVDHSSFTSGFLGNFFYVGEDSVNNLYISAMSNAFGVHCYCDAPEAISAKARDVRNQINDATRQFDNYTDGILHVGMETFDGPEVEKARLEKIKKTMGNLDVEDNRLCWIYYHYFQSYSRSYRDWFFDETVSMATSFINPVPLLRNTFLIIPEKDIPIKDASHWDRDLP</sequence>
<accession>A0AAT9H6I6</accession>
<evidence type="ECO:0000313" key="1">
    <source>
        <dbReference type="EMBL" id="BFM45065.1"/>
    </source>
</evidence>
<gene>
    <name evidence="1" type="ORF">CFS9_37060</name>
</gene>
<reference evidence="1" key="1">
    <citation type="submission" date="2024-05" db="EMBL/GenBank/DDBJ databases">
        <title>Whole-Genome Sequence of CFS9, a Potential Fish Probiotic Isolated from the Body Surface of Silurus asotus.</title>
        <authorList>
            <person name="Kojima M."/>
            <person name="Tobioka K."/>
            <person name="Yokota K."/>
            <person name="Nakatani H."/>
            <person name="Hori K."/>
            <person name="Tamaru Y."/>
            <person name="Okazaki F."/>
        </authorList>
    </citation>
    <scope>NUCLEOTIDE SEQUENCE</scope>
    <source>
        <strain evidence="1">CFS9</strain>
    </source>
</reference>